<keyword evidence="2" id="KW-0812">Transmembrane</keyword>
<dbReference type="EMBL" id="BMVW01000005">
    <property type="protein sequence ID" value="GGZ10261.1"/>
    <property type="molecule type" value="Genomic_DNA"/>
</dbReference>
<comment type="caution">
    <text evidence="3">The sequence shown here is derived from an EMBL/GenBank/DDBJ whole genome shotgun (WGS) entry which is preliminary data.</text>
</comment>
<keyword evidence="2" id="KW-0472">Membrane</keyword>
<name>A0A918PJ90_9ACTN</name>
<reference evidence="3" key="2">
    <citation type="submission" date="2020-09" db="EMBL/GenBank/DDBJ databases">
        <authorList>
            <person name="Sun Q."/>
            <person name="Ohkuma M."/>
        </authorList>
    </citation>
    <scope>NUCLEOTIDE SEQUENCE</scope>
    <source>
        <strain evidence="3">JCM 4815</strain>
    </source>
</reference>
<evidence type="ECO:0000313" key="3">
    <source>
        <dbReference type="EMBL" id="GGZ10261.1"/>
    </source>
</evidence>
<evidence type="ECO:0000313" key="4">
    <source>
        <dbReference type="Proteomes" id="UP000622166"/>
    </source>
</evidence>
<feature type="compositionally biased region" description="Basic and acidic residues" evidence="1">
    <location>
        <begin position="87"/>
        <end position="102"/>
    </location>
</feature>
<keyword evidence="4" id="KW-1185">Reference proteome</keyword>
<dbReference type="RefSeq" id="WP_189859473.1">
    <property type="nucleotide sequence ID" value="NZ_BMVW01000005.1"/>
</dbReference>
<evidence type="ECO:0000256" key="2">
    <source>
        <dbReference type="SAM" id="Phobius"/>
    </source>
</evidence>
<accession>A0A918PJ90</accession>
<organism evidence="3 4">
    <name type="scientific">Streptomyces poonensis</name>
    <dbReference type="NCBI Taxonomy" id="68255"/>
    <lineage>
        <taxon>Bacteria</taxon>
        <taxon>Bacillati</taxon>
        <taxon>Actinomycetota</taxon>
        <taxon>Actinomycetes</taxon>
        <taxon>Kitasatosporales</taxon>
        <taxon>Streptomycetaceae</taxon>
        <taxon>Streptomyces</taxon>
    </lineage>
</organism>
<feature type="transmembrane region" description="Helical" evidence="2">
    <location>
        <begin position="6"/>
        <end position="36"/>
    </location>
</feature>
<dbReference type="AlphaFoldDB" id="A0A918PJ90"/>
<sequence length="102" mass="11626">MATLVLTATLILVVLGFGNHIYWLAAVALLFVYLQYGRTRDEASKRSSSGSGSGSGAGGAQSMPSTYRAYRDRRDRQAKWERRYRRERPLEARRQEREKSGR</sequence>
<protein>
    <submittedName>
        <fullName evidence="3">Uncharacterized protein</fullName>
    </submittedName>
</protein>
<feature type="region of interest" description="Disordered" evidence="1">
    <location>
        <begin position="41"/>
        <end position="102"/>
    </location>
</feature>
<keyword evidence="2" id="KW-1133">Transmembrane helix</keyword>
<gene>
    <name evidence="3" type="ORF">GCM10010365_31840</name>
</gene>
<proteinExistence type="predicted"/>
<feature type="compositionally biased region" description="Basic and acidic residues" evidence="1">
    <location>
        <begin position="69"/>
        <end position="81"/>
    </location>
</feature>
<evidence type="ECO:0000256" key="1">
    <source>
        <dbReference type="SAM" id="MobiDB-lite"/>
    </source>
</evidence>
<reference evidence="3" key="1">
    <citation type="journal article" date="2014" name="Int. J. Syst. Evol. Microbiol.">
        <title>Complete genome sequence of Corynebacterium casei LMG S-19264T (=DSM 44701T), isolated from a smear-ripened cheese.</title>
        <authorList>
            <consortium name="US DOE Joint Genome Institute (JGI-PGF)"/>
            <person name="Walter F."/>
            <person name="Albersmeier A."/>
            <person name="Kalinowski J."/>
            <person name="Ruckert C."/>
        </authorList>
    </citation>
    <scope>NUCLEOTIDE SEQUENCE</scope>
    <source>
        <strain evidence="3">JCM 4815</strain>
    </source>
</reference>
<dbReference type="Proteomes" id="UP000622166">
    <property type="component" value="Unassembled WGS sequence"/>
</dbReference>